<proteinExistence type="predicted"/>
<name>A0A074YBK6_AURPU</name>
<dbReference type="RefSeq" id="XP_029760418.1">
    <property type="nucleotide sequence ID" value="XM_029899398.1"/>
</dbReference>
<organism evidence="2 3">
    <name type="scientific">Aureobasidium pullulans EXF-150</name>
    <dbReference type="NCBI Taxonomy" id="1043002"/>
    <lineage>
        <taxon>Eukaryota</taxon>
        <taxon>Fungi</taxon>
        <taxon>Dikarya</taxon>
        <taxon>Ascomycota</taxon>
        <taxon>Pezizomycotina</taxon>
        <taxon>Dothideomycetes</taxon>
        <taxon>Dothideomycetidae</taxon>
        <taxon>Dothideales</taxon>
        <taxon>Saccotheciaceae</taxon>
        <taxon>Aureobasidium</taxon>
    </lineage>
</organism>
<feature type="region of interest" description="Disordered" evidence="1">
    <location>
        <begin position="1"/>
        <end position="20"/>
    </location>
</feature>
<dbReference type="EMBL" id="KL584982">
    <property type="protein sequence ID" value="KEQ84231.1"/>
    <property type="molecule type" value="Genomic_DNA"/>
</dbReference>
<feature type="region of interest" description="Disordered" evidence="1">
    <location>
        <begin position="45"/>
        <end position="106"/>
    </location>
</feature>
<gene>
    <name evidence="2" type="ORF">M438DRAFT_209285</name>
</gene>
<feature type="region of interest" description="Disordered" evidence="1">
    <location>
        <begin position="166"/>
        <end position="195"/>
    </location>
</feature>
<dbReference type="HOGENOM" id="CLU_1023027_0_0_1"/>
<dbReference type="GeneID" id="40741704"/>
<feature type="region of interest" description="Disordered" evidence="1">
    <location>
        <begin position="250"/>
        <end position="272"/>
    </location>
</feature>
<sequence>MLGTPQQAMQYSTRPFQQATLSGTQPVRAGLDQMYIFSSGAEGPFQPAISTQTSGLPQADSSQVEGHQQASPSQIDGRTQLDPISPEILSHSVPSHLGDPTQTRVHQPEDLDQTGELQLSATSLVANAQQPNLSHVYGHQQTGPTPPGPSRATVPSHMLLLAGDAQMSGHEQEDPAPDLAQLESYPPSVSFQRPGSQQMSYFPAFNIPVGGMTQTSDHQEEDPALTAALQLSRASRNEAHRRITRASRFAFDAGGAHPPDKYQEALEQASLD</sequence>
<reference evidence="2 3" key="1">
    <citation type="journal article" date="2014" name="BMC Genomics">
        <title>Genome sequencing of four Aureobasidium pullulans varieties: biotechnological potential, stress tolerance, and description of new species.</title>
        <authorList>
            <person name="Gostin Ar C."/>
            <person name="Ohm R.A."/>
            <person name="Kogej T."/>
            <person name="Sonjak S."/>
            <person name="Turk M."/>
            <person name="Zajc J."/>
            <person name="Zalar P."/>
            <person name="Grube M."/>
            <person name="Sun H."/>
            <person name="Han J."/>
            <person name="Sharma A."/>
            <person name="Chiniquy J."/>
            <person name="Ngan C.Y."/>
            <person name="Lipzen A."/>
            <person name="Barry K."/>
            <person name="Grigoriev I.V."/>
            <person name="Gunde-Cimerman N."/>
        </authorList>
    </citation>
    <scope>NUCLEOTIDE SEQUENCE [LARGE SCALE GENOMIC DNA]</scope>
    <source>
        <strain evidence="2 3">EXF-150</strain>
    </source>
</reference>
<feature type="compositionally biased region" description="Polar residues" evidence="1">
    <location>
        <begin position="48"/>
        <end position="77"/>
    </location>
</feature>
<evidence type="ECO:0000313" key="2">
    <source>
        <dbReference type="EMBL" id="KEQ84231.1"/>
    </source>
</evidence>
<accession>A0A074YBK6</accession>
<protein>
    <submittedName>
        <fullName evidence="2">Uncharacterized protein</fullName>
    </submittedName>
</protein>
<evidence type="ECO:0000313" key="3">
    <source>
        <dbReference type="Proteomes" id="UP000030706"/>
    </source>
</evidence>
<dbReference type="AlphaFoldDB" id="A0A074YBK6"/>
<evidence type="ECO:0000256" key="1">
    <source>
        <dbReference type="SAM" id="MobiDB-lite"/>
    </source>
</evidence>
<keyword evidence="3" id="KW-1185">Reference proteome</keyword>
<dbReference type="Proteomes" id="UP000030706">
    <property type="component" value="Unassembled WGS sequence"/>
</dbReference>